<comment type="caution">
    <text evidence="5">The sequence shown here is derived from an EMBL/GenBank/DDBJ whole genome shotgun (WGS) entry which is preliminary data.</text>
</comment>
<dbReference type="GO" id="GO:0016787">
    <property type="term" value="F:hydrolase activity"/>
    <property type="evidence" value="ECO:0007669"/>
    <property type="project" value="UniProtKB-KW"/>
</dbReference>
<evidence type="ECO:0000313" key="5">
    <source>
        <dbReference type="EMBL" id="KAK5628844.1"/>
    </source>
</evidence>
<keyword evidence="1" id="KW-0378">Hydrolase</keyword>
<evidence type="ECO:0000259" key="4">
    <source>
        <dbReference type="Pfam" id="PF12972"/>
    </source>
</evidence>
<feature type="domain" description="Alpha-N-acetylglucosaminidase N-terminal" evidence="3">
    <location>
        <begin position="54"/>
        <end position="145"/>
    </location>
</feature>
<dbReference type="InterPro" id="IPR029018">
    <property type="entry name" value="Hex-like_dom2"/>
</dbReference>
<evidence type="ECO:0008006" key="7">
    <source>
        <dbReference type="Google" id="ProtNLM"/>
    </source>
</evidence>
<dbReference type="InterPro" id="IPR017853">
    <property type="entry name" value="GH"/>
</dbReference>
<dbReference type="InterPro" id="IPR007781">
    <property type="entry name" value="NAGLU"/>
</dbReference>
<organism evidence="5 6">
    <name type="scientific">Xylaria bambusicola</name>
    <dbReference type="NCBI Taxonomy" id="326684"/>
    <lineage>
        <taxon>Eukaryota</taxon>
        <taxon>Fungi</taxon>
        <taxon>Dikarya</taxon>
        <taxon>Ascomycota</taxon>
        <taxon>Pezizomycotina</taxon>
        <taxon>Sordariomycetes</taxon>
        <taxon>Xylariomycetidae</taxon>
        <taxon>Xylariales</taxon>
        <taxon>Xylariaceae</taxon>
        <taxon>Xylaria</taxon>
    </lineage>
</organism>
<dbReference type="InterPro" id="IPR024733">
    <property type="entry name" value="NAGLU_tim-barrel"/>
</dbReference>
<evidence type="ECO:0000313" key="6">
    <source>
        <dbReference type="Proteomes" id="UP001305414"/>
    </source>
</evidence>
<dbReference type="InterPro" id="IPR024732">
    <property type="entry name" value="NAGLU_C"/>
</dbReference>
<dbReference type="Pfam" id="PF12972">
    <property type="entry name" value="NAGLU_C"/>
    <property type="match status" value="1"/>
</dbReference>
<feature type="domain" description="Alpha-N-acetylglucosaminidase C-terminal" evidence="4">
    <location>
        <begin position="505"/>
        <end position="766"/>
    </location>
</feature>
<keyword evidence="6" id="KW-1185">Reference proteome</keyword>
<dbReference type="PANTHER" id="PTHR12872:SF1">
    <property type="entry name" value="ALPHA-N-ACETYLGLUCOSAMINIDASE"/>
    <property type="match status" value="1"/>
</dbReference>
<protein>
    <recommendedName>
        <fullName evidence="7">Alpha-N-acetylglucosaminidase</fullName>
    </recommendedName>
</protein>
<evidence type="ECO:0000256" key="1">
    <source>
        <dbReference type="ARBA" id="ARBA00022801"/>
    </source>
</evidence>
<dbReference type="Pfam" id="PF12971">
    <property type="entry name" value="NAGLU_N"/>
    <property type="match status" value="1"/>
</dbReference>
<dbReference type="Gene3D" id="3.30.379.10">
    <property type="entry name" value="Chitobiase/beta-hexosaminidase domain 2-like"/>
    <property type="match status" value="1"/>
</dbReference>
<dbReference type="PANTHER" id="PTHR12872">
    <property type="entry name" value="ALPHA-N-ACETYLGLUCOSAMINIDASE"/>
    <property type="match status" value="1"/>
</dbReference>
<dbReference type="Proteomes" id="UP001305414">
    <property type="component" value="Unassembled WGS sequence"/>
</dbReference>
<dbReference type="Pfam" id="PF05089">
    <property type="entry name" value="NAGLU"/>
    <property type="match status" value="1"/>
</dbReference>
<dbReference type="AlphaFoldDB" id="A0AAN7UNB2"/>
<dbReference type="InterPro" id="IPR024240">
    <property type="entry name" value="NAGLU_N"/>
</dbReference>
<name>A0AAN7UNB2_9PEZI</name>
<proteinExistence type="predicted"/>
<feature type="domain" description="Alpha-N-acetylglucosaminidase tim-barrel" evidence="2">
    <location>
        <begin position="160"/>
        <end position="497"/>
    </location>
</feature>
<dbReference type="Gene3D" id="3.20.20.80">
    <property type="entry name" value="Glycosidases"/>
    <property type="match status" value="1"/>
</dbReference>
<dbReference type="Gene3D" id="1.20.120.670">
    <property type="entry name" value="N-acetyl-b-d-glucoasminidase"/>
    <property type="match status" value="1"/>
</dbReference>
<sequence length="794" mass="89404">MTTPSVWRSLRDGYQSGQNSESVVLDLMRITHLLAAFAFTASIAALRTTASTAGVESLVRRRLPQHAESFQFKIVEELDPDDEVGDERVNDIYVVSSASDGKVVVQGNTAGALLAGLHAYLSSEAHVDIWWFIGSQLDKAPRELPVLSSPLTGSSIVPYRYYLNTVTTSYTYAFWGWDEWEEHLDWMALRGINIALAWIGFEKIYIEVFREMGFSDADLEDFISGPAFVAWNHFGNIQGSWGGSMPESWVEDQFALQLKIVERMVELGIKPILPAFPGYTPRSISRVFPSANVSNGSSWEGFPTRYTSDTFLDPFDPLFEELQVRFVSKQQSYYGNVTNLWTLDQFNENNPASGGLGYLESVSANTWSSLKAADPGAIWVMQGWLFSSNSEFWTNERIQAFLGGVTVDSDMLILDLFSESQPQWQRTDSFYGKPWIWCQLHGYGGNYGLYGQIMNVTVNSIEALGSSDTLVGFGLTPEGLEGNEIMYNLLLDQAWSKTPIDTEQYFYDWVRTRYGASAVDLPKGIYEAWEILRPTVFNNTNLTANAVPKSIFELVPSTSGLVNRTGHHPTILNYNPAVVVAAWKRLYQAGIHEPVLFSNPAYQYDLVDWTRQVLGNAFTPLYEQLIATYTASHEQSRKRELKHQGQKLTQLLFTLDRVLATNENFRLSKWIEDARASVNASDPNRAAIADFLEYQARNQVTLWGPTGQISDYASRSWSGLVATYYLPRWQKFVDHLIATPPSEYDQKAFVAKLLEWELSWVERTTGGSESLDLEGDLRTVLVAVVNTWSSVFAV</sequence>
<dbReference type="EMBL" id="JAWHQM010000009">
    <property type="protein sequence ID" value="KAK5628844.1"/>
    <property type="molecule type" value="Genomic_DNA"/>
</dbReference>
<gene>
    <name evidence="5" type="ORF">RRF57_004559</name>
</gene>
<dbReference type="SUPFAM" id="SSF51445">
    <property type="entry name" value="(Trans)glycosidases"/>
    <property type="match status" value="1"/>
</dbReference>
<accession>A0AAN7UNB2</accession>
<evidence type="ECO:0000259" key="3">
    <source>
        <dbReference type="Pfam" id="PF12971"/>
    </source>
</evidence>
<evidence type="ECO:0000259" key="2">
    <source>
        <dbReference type="Pfam" id="PF05089"/>
    </source>
</evidence>
<reference evidence="5 6" key="1">
    <citation type="submission" date="2023-10" db="EMBL/GenBank/DDBJ databases">
        <title>Draft genome sequence of Xylaria bambusicola isolate GMP-LS, the root and basal stem rot pathogen of sugarcane in Indonesia.</title>
        <authorList>
            <person name="Selvaraj P."/>
            <person name="Muralishankar V."/>
            <person name="Muruganantham S."/>
            <person name="Sp S."/>
            <person name="Haryani S."/>
            <person name="Lau K.J.X."/>
            <person name="Naqvi N.I."/>
        </authorList>
    </citation>
    <scope>NUCLEOTIDE SEQUENCE [LARGE SCALE GENOMIC DNA]</scope>
    <source>
        <strain evidence="5">GMP-LS</strain>
    </source>
</reference>